<keyword evidence="4" id="KW-1185">Reference proteome</keyword>
<dbReference type="RefSeq" id="WP_123568290.1">
    <property type="nucleotide sequence ID" value="NZ_MOAM01000046.1"/>
</dbReference>
<organism evidence="3 4">
    <name type="scientific">Pseudomonas vranovensis</name>
    <dbReference type="NCBI Taxonomy" id="321661"/>
    <lineage>
        <taxon>Bacteria</taxon>
        <taxon>Pseudomonadati</taxon>
        <taxon>Pseudomonadota</taxon>
        <taxon>Gammaproteobacteria</taxon>
        <taxon>Pseudomonadales</taxon>
        <taxon>Pseudomonadaceae</taxon>
        <taxon>Pseudomonas</taxon>
    </lineage>
</organism>
<evidence type="ECO:0000256" key="1">
    <source>
        <dbReference type="SAM" id="MobiDB-lite"/>
    </source>
</evidence>
<feature type="signal peptide" evidence="2">
    <location>
        <begin position="1"/>
        <end position="20"/>
    </location>
</feature>
<keyword evidence="2" id="KW-0732">Signal</keyword>
<dbReference type="EMBL" id="MOAM01000046">
    <property type="protein sequence ID" value="ROL63048.1"/>
    <property type="molecule type" value="Genomic_DNA"/>
</dbReference>
<evidence type="ECO:0000313" key="4">
    <source>
        <dbReference type="Proteomes" id="UP000285286"/>
    </source>
</evidence>
<sequence>MLIKLISGCCLALCCSFVSATVLQTSFDQDARYSIVSVSGDPSQRTVITQRVGISGTSYSARQFDCTARTVRFMGSGASLEDLQHAEADNELTPIFKGSLSRAISQAVCDESVQAGTAADGSPGKSAHDQPVTSISQ</sequence>
<gene>
    <name evidence="3" type="ORF">BHU25_25710</name>
</gene>
<proteinExistence type="predicted"/>
<evidence type="ECO:0000313" key="3">
    <source>
        <dbReference type="EMBL" id="ROL63048.1"/>
    </source>
</evidence>
<dbReference type="Proteomes" id="UP000285286">
    <property type="component" value="Unassembled WGS sequence"/>
</dbReference>
<accession>A0A423CUY1</accession>
<comment type="caution">
    <text evidence="3">The sequence shown here is derived from an EMBL/GenBank/DDBJ whole genome shotgun (WGS) entry which is preliminary data.</text>
</comment>
<feature type="chain" id="PRO_5019560476" evidence="2">
    <location>
        <begin position="21"/>
        <end position="137"/>
    </location>
</feature>
<dbReference type="AlphaFoldDB" id="A0A423CUY1"/>
<reference evidence="3 4" key="1">
    <citation type="submission" date="2016-10" db="EMBL/GenBank/DDBJ databases">
        <title>Comparative genome analysis of multiple Pseudomonas spp. focuses on biocontrol and plant growth promoting traits.</title>
        <authorList>
            <person name="Tao X.-Y."/>
            <person name="Taylor C.G."/>
        </authorList>
    </citation>
    <scope>NUCLEOTIDE SEQUENCE [LARGE SCALE GENOMIC DNA]</scope>
    <source>
        <strain evidence="3 4">15D11</strain>
    </source>
</reference>
<name>A0A423CUY1_9PSED</name>
<evidence type="ECO:0000256" key="2">
    <source>
        <dbReference type="SAM" id="SignalP"/>
    </source>
</evidence>
<protein>
    <submittedName>
        <fullName evidence="3">Uncharacterized protein</fullName>
    </submittedName>
</protein>
<feature type="region of interest" description="Disordered" evidence="1">
    <location>
        <begin position="115"/>
        <end position="137"/>
    </location>
</feature>